<dbReference type="InterPro" id="IPR035906">
    <property type="entry name" value="MetI-like_sf"/>
</dbReference>
<evidence type="ECO:0000259" key="8">
    <source>
        <dbReference type="PROSITE" id="PS50928"/>
    </source>
</evidence>
<protein>
    <submittedName>
        <fullName evidence="9">ABC transporter, permease component</fullName>
    </submittedName>
    <submittedName>
        <fullName evidence="11">Carbohydrate ABC transporter permease</fullName>
    </submittedName>
    <submittedName>
        <fullName evidence="12">L-arabinose transport system permease protein AraQ</fullName>
    </submittedName>
</protein>
<dbReference type="Proteomes" id="UP000220840">
    <property type="component" value="Unassembled WGS sequence"/>
</dbReference>
<dbReference type="EMBL" id="CAKJVE010000004">
    <property type="protein sequence ID" value="CAG9702809.1"/>
    <property type="molecule type" value="Genomic_DNA"/>
</dbReference>
<evidence type="ECO:0000313" key="14">
    <source>
        <dbReference type="Proteomes" id="UP000431451"/>
    </source>
</evidence>
<feature type="transmembrane region" description="Helical" evidence="7">
    <location>
        <begin position="229"/>
        <end position="253"/>
    </location>
</feature>
<feature type="transmembrane region" description="Helical" evidence="7">
    <location>
        <begin position="129"/>
        <end position="152"/>
    </location>
</feature>
<dbReference type="InterPro" id="IPR000515">
    <property type="entry name" value="MetI-like"/>
</dbReference>
<dbReference type="Proteomes" id="UP000789738">
    <property type="component" value="Unassembled WGS sequence"/>
</dbReference>
<keyword evidence="2 7" id="KW-0813">Transport</keyword>
<evidence type="ECO:0000256" key="5">
    <source>
        <dbReference type="ARBA" id="ARBA00022989"/>
    </source>
</evidence>
<dbReference type="EMBL" id="UWJD01000003">
    <property type="protein sequence ID" value="VCT86238.1"/>
    <property type="molecule type" value="Genomic_DNA"/>
</dbReference>
<dbReference type="CDD" id="cd06261">
    <property type="entry name" value="TM_PBP2"/>
    <property type="match status" value="1"/>
</dbReference>
<dbReference type="Pfam" id="PF00528">
    <property type="entry name" value="BPD_transp_1"/>
    <property type="match status" value="1"/>
</dbReference>
<evidence type="ECO:0000313" key="9">
    <source>
        <dbReference type="EMBL" id="CAG9702809.1"/>
    </source>
</evidence>
<dbReference type="SUPFAM" id="SSF161098">
    <property type="entry name" value="MetI-like"/>
    <property type="match status" value="1"/>
</dbReference>
<dbReference type="OrthoDB" id="42677at2"/>
<dbReference type="GeneID" id="68879390"/>
<dbReference type="EMBL" id="CAMTCP010000016">
    <property type="protein sequence ID" value="CAI3539961.1"/>
    <property type="molecule type" value="Genomic_DNA"/>
</dbReference>
<evidence type="ECO:0000256" key="2">
    <source>
        <dbReference type="ARBA" id="ARBA00022448"/>
    </source>
</evidence>
<keyword evidence="13" id="KW-1185">Reference proteome</keyword>
<evidence type="ECO:0000313" key="10">
    <source>
        <dbReference type="EMBL" id="CAI3539961.1"/>
    </source>
</evidence>
<evidence type="ECO:0000313" key="13">
    <source>
        <dbReference type="Proteomes" id="UP000220840"/>
    </source>
</evidence>
<gene>
    <name evidence="12" type="primary">araQ_15</name>
    <name evidence="10" type="ORF">CNEO2_1140003</name>
    <name evidence="9" type="ORF">CNEO_40175</name>
    <name evidence="12" type="ORF">CNEONATNEC25_03849</name>
    <name evidence="11" type="ORF">CQ394_19635</name>
</gene>
<dbReference type="GO" id="GO:0005886">
    <property type="term" value="C:plasma membrane"/>
    <property type="evidence" value="ECO:0007669"/>
    <property type="project" value="UniProtKB-SubCell"/>
</dbReference>
<dbReference type="Gene3D" id="1.10.3720.10">
    <property type="entry name" value="MetI-like"/>
    <property type="match status" value="1"/>
</dbReference>
<feature type="transmembrane region" description="Helical" evidence="7">
    <location>
        <begin position="60"/>
        <end position="84"/>
    </location>
</feature>
<keyword evidence="6 7" id="KW-0472">Membrane</keyword>
<keyword evidence="4 7" id="KW-0812">Transmembrane</keyword>
<dbReference type="PANTHER" id="PTHR43744">
    <property type="entry name" value="ABC TRANSPORTER PERMEASE PROTEIN MG189-RELATED-RELATED"/>
    <property type="match status" value="1"/>
</dbReference>
<feature type="transmembrane region" description="Helical" evidence="7">
    <location>
        <begin position="96"/>
        <end position="117"/>
    </location>
</feature>
<dbReference type="EMBL" id="PDCJ01000005">
    <property type="protein sequence ID" value="PEG29183.1"/>
    <property type="molecule type" value="Genomic_DNA"/>
</dbReference>
<dbReference type="PANTHER" id="PTHR43744:SF8">
    <property type="entry name" value="SN-GLYCEROL-3-PHOSPHATE TRANSPORT SYSTEM PERMEASE PROTEIN UGPE"/>
    <property type="match status" value="1"/>
</dbReference>
<dbReference type="AlphaFoldDB" id="A0A2A7MCP3"/>
<dbReference type="STRING" id="137838.GCA_001458595_00325"/>
<reference evidence="11 13" key="1">
    <citation type="submission" date="2017-10" db="EMBL/GenBank/DDBJ databases">
        <title>Effective Description of Clostridium neonatale sp. nov. linked to necrotizing enterocolitis in neonates and a clarification of species assignable to the genus Clostridium (Prazmowski 1880) emend. Lawson and Rainey 2016.</title>
        <authorList>
            <person name="Bernard K."/>
            <person name="Burdz T."/>
            <person name="Wiebe D."/>
            <person name="Balcewich B."/>
            <person name="Alfa M."/>
            <person name="Bernier A.-M."/>
        </authorList>
    </citation>
    <scope>NUCLEOTIDE SEQUENCE [LARGE SCALE GENOMIC DNA]</scope>
    <source>
        <strain evidence="11 13">LCDC99A005</strain>
    </source>
</reference>
<dbReference type="RefSeq" id="WP_058293369.1">
    <property type="nucleotide sequence ID" value="NZ_CAKJVD010000078.1"/>
</dbReference>
<evidence type="ECO:0000256" key="6">
    <source>
        <dbReference type="ARBA" id="ARBA00023136"/>
    </source>
</evidence>
<evidence type="ECO:0000256" key="1">
    <source>
        <dbReference type="ARBA" id="ARBA00004651"/>
    </source>
</evidence>
<feature type="transmembrane region" description="Helical" evidence="7">
    <location>
        <begin position="7"/>
        <end position="26"/>
    </location>
</feature>
<name>A0A2A7MCP3_9CLOT</name>
<comment type="similarity">
    <text evidence="7">Belongs to the binding-protein-dependent transport system permease family.</text>
</comment>
<evidence type="ECO:0000256" key="7">
    <source>
        <dbReference type="RuleBase" id="RU363032"/>
    </source>
</evidence>
<evidence type="ECO:0000313" key="12">
    <source>
        <dbReference type="EMBL" id="VCT86238.1"/>
    </source>
</evidence>
<reference evidence="12 14" key="2">
    <citation type="submission" date="2018-06" db="EMBL/GenBank/DDBJ databases">
        <authorList>
            <consortium name="IHU Genomes"/>
        </authorList>
    </citation>
    <scope>NUCLEOTIDE SEQUENCE [LARGE SCALE GENOMIC DNA]</scope>
    <source>
        <strain evidence="12 14">NEC25</strain>
    </source>
</reference>
<evidence type="ECO:0000313" key="11">
    <source>
        <dbReference type="EMBL" id="PEG29183.1"/>
    </source>
</evidence>
<accession>A0A2A7MCP3</accession>
<evidence type="ECO:0000256" key="4">
    <source>
        <dbReference type="ARBA" id="ARBA00022692"/>
    </source>
</evidence>
<keyword evidence="5 7" id="KW-1133">Transmembrane helix</keyword>
<feature type="domain" description="ABC transmembrane type-1" evidence="8">
    <location>
        <begin position="61"/>
        <end position="253"/>
    </location>
</feature>
<reference evidence="9" key="3">
    <citation type="submission" date="2021-10" db="EMBL/GenBank/DDBJ databases">
        <authorList>
            <person name="Mesa V."/>
        </authorList>
    </citation>
    <scope>NUCLEOTIDE SEQUENCE</scope>
    <source>
        <strain evidence="9">CC3_PB</strain>
    </source>
</reference>
<sequence>MIKKITLILLMFIWFLPFLIMLLIAFNSQNTLSFSDLLNISNITFSNFTNAWQEANFSQYFLNTIIITISSVIIILCITSLAGYIMGRFEFCGKKFIYSILVLSMGMPMIFFSIPVYQILRMLNFENSIIGLILAEIGGGHVIFILLFVSFFRSIPNEIEEAAVIDGANSYNIFLRIMFPLSKPIIGTVVITQSIWTWNSFLYPLILSINNPSIRTLSVGLYSFQGENIVDWGSISAGACITIIPIIILFIIFQDYFIQGISGAIKE</sequence>
<dbReference type="PROSITE" id="PS50928">
    <property type="entry name" value="ABC_TM1"/>
    <property type="match status" value="1"/>
</dbReference>
<evidence type="ECO:0000256" key="3">
    <source>
        <dbReference type="ARBA" id="ARBA00022475"/>
    </source>
</evidence>
<reference evidence="10" key="4">
    <citation type="submission" date="2022-10" db="EMBL/GenBank/DDBJ databases">
        <authorList>
            <person name="Aires J."/>
            <person name="Mesa V."/>
        </authorList>
    </citation>
    <scope>NUCLEOTIDE SEQUENCE</scope>
    <source>
        <strain evidence="10">Clostridium neonatale JD116</strain>
    </source>
</reference>
<organism evidence="11 13">
    <name type="scientific">Clostridium neonatale</name>
    <dbReference type="NCBI Taxonomy" id="137838"/>
    <lineage>
        <taxon>Bacteria</taxon>
        <taxon>Bacillati</taxon>
        <taxon>Bacillota</taxon>
        <taxon>Clostridia</taxon>
        <taxon>Eubacteriales</taxon>
        <taxon>Clostridiaceae</taxon>
        <taxon>Clostridium</taxon>
    </lineage>
</organism>
<dbReference type="GO" id="GO:0055085">
    <property type="term" value="P:transmembrane transport"/>
    <property type="evidence" value="ECO:0007669"/>
    <property type="project" value="InterPro"/>
</dbReference>
<dbReference type="Proteomes" id="UP000431451">
    <property type="component" value="Unassembled WGS sequence"/>
</dbReference>
<dbReference type="Proteomes" id="UP001189143">
    <property type="component" value="Unassembled WGS sequence"/>
</dbReference>
<proteinExistence type="inferred from homology"/>
<comment type="subcellular location">
    <subcellularLocation>
        <location evidence="1 7">Cell membrane</location>
        <topology evidence="1 7">Multi-pass membrane protein</topology>
    </subcellularLocation>
</comment>
<keyword evidence="3" id="KW-1003">Cell membrane</keyword>